<dbReference type="GO" id="GO:0008830">
    <property type="term" value="F:dTDP-4-dehydrorhamnose 3,5-epimerase activity"/>
    <property type="evidence" value="ECO:0007669"/>
    <property type="project" value="UniProtKB-EC"/>
</dbReference>
<feature type="compositionally biased region" description="Basic and acidic residues" evidence="1">
    <location>
        <begin position="155"/>
        <end position="164"/>
    </location>
</feature>
<gene>
    <name evidence="2" type="ORF">AVDCRST_MAG11-500</name>
</gene>
<reference evidence="2" key="1">
    <citation type="submission" date="2020-02" db="EMBL/GenBank/DDBJ databases">
        <authorList>
            <person name="Meier V. D."/>
        </authorList>
    </citation>
    <scope>NUCLEOTIDE SEQUENCE</scope>
    <source>
        <strain evidence="2">AVDCRST_MAG11</strain>
    </source>
</reference>
<feature type="non-terminal residue" evidence="2">
    <location>
        <position position="183"/>
    </location>
</feature>
<feature type="compositionally biased region" description="Low complexity" evidence="1">
    <location>
        <begin position="42"/>
        <end position="69"/>
    </location>
</feature>
<feature type="region of interest" description="Disordered" evidence="1">
    <location>
        <begin position="39"/>
        <end position="183"/>
    </location>
</feature>
<keyword evidence="2" id="KW-0413">Isomerase</keyword>
<organism evidence="2">
    <name type="scientific">uncultured Gemmatimonadaceae bacterium</name>
    <dbReference type="NCBI Taxonomy" id="246130"/>
    <lineage>
        <taxon>Bacteria</taxon>
        <taxon>Pseudomonadati</taxon>
        <taxon>Gemmatimonadota</taxon>
        <taxon>Gemmatimonadia</taxon>
        <taxon>Gemmatimonadales</taxon>
        <taxon>Gemmatimonadaceae</taxon>
        <taxon>environmental samples</taxon>
    </lineage>
</organism>
<feature type="compositionally biased region" description="Basic residues" evidence="1">
    <location>
        <begin position="127"/>
        <end position="154"/>
    </location>
</feature>
<evidence type="ECO:0000256" key="1">
    <source>
        <dbReference type="SAM" id="MobiDB-lite"/>
    </source>
</evidence>
<dbReference type="EMBL" id="CADCTU010000107">
    <property type="protein sequence ID" value="CAA9296002.1"/>
    <property type="molecule type" value="Genomic_DNA"/>
</dbReference>
<accession>A0A6J4K577</accession>
<name>A0A6J4K577_9BACT</name>
<feature type="compositionally biased region" description="Low complexity" evidence="1">
    <location>
        <begin position="165"/>
        <end position="183"/>
    </location>
</feature>
<proteinExistence type="predicted"/>
<dbReference type="AlphaFoldDB" id="A0A6J4K577"/>
<protein>
    <submittedName>
        <fullName evidence="2">dTDP-4-dehydrorhamnose 3,5-epimerase</fullName>
        <ecNumber evidence="2">5.1.3.13</ecNumber>
    </submittedName>
</protein>
<feature type="non-terminal residue" evidence="2">
    <location>
        <position position="1"/>
    </location>
</feature>
<evidence type="ECO:0000313" key="2">
    <source>
        <dbReference type="EMBL" id="CAA9296002.1"/>
    </source>
</evidence>
<sequence>DLHRDAARGRLRHRHRAPRGLARVLRAYVRRARVRRARHAAGRGAVQRVLQRGPGDAARPPHAAAAGHGAEARALHARGGPRRDRRHAPRLGHVPAPLRRRADGGEPPAALRPGHVRPRLPDPGGRGRGRLQRGRVLRARARARAPLRRPGARHRVADRGRLDLRQGPGLAAARRRAAGGPRV</sequence>
<feature type="compositionally biased region" description="Basic residues" evidence="1">
    <location>
        <begin position="75"/>
        <end position="90"/>
    </location>
</feature>
<dbReference type="EC" id="5.1.3.13" evidence="2"/>